<proteinExistence type="predicted"/>
<reference evidence="1" key="1">
    <citation type="journal article" date="2013" name="BMC Genomics">
        <title>Unscrambling butterfly oogenesis.</title>
        <authorList>
            <person name="Carter J.M."/>
            <person name="Baker S.C."/>
            <person name="Pink R."/>
            <person name="Carter D.R."/>
            <person name="Collins A."/>
            <person name="Tomlin J."/>
            <person name="Gibbs M."/>
            <person name="Breuker C.J."/>
        </authorList>
    </citation>
    <scope>NUCLEOTIDE SEQUENCE</scope>
    <source>
        <tissue evidence="1">Ovary</tissue>
    </source>
</reference>
<sequence length="70" mass="8409">SIIQISDYVALNLQRDSFITTTYNELRDCLNHEERYLCQLKNPVRLLSSNERLCEFDTFKNNCKFQKRDC</sequence>
<dbReference type="EMBL" id="GAIX01010125">
    <property type="protein sequence ID" value="JAA82435.1"/>
    <property type="molecule type" value="Transcribed_RNA"/>
</dbReference>
<reference evidence="1" key="2">
    <citation type="submission" date="2013-05" db="EMBL/GenBank/DDBJ databases">
        <authorList>
            <person name="Carter J.-M."/>
            <person name="Baker S.C."/>
            <person name="Pink R."/>
            <person name="Carter D.R.F."/>
            <person name="Collins A."/>
            <person name="Tomlin J."/>
            <person name="Gibbs M."/>
            <person name="Breuker C.J."/>
        </authorList>
    </citation>
    <scope>NUCLEOTIDE SEQUENCE</scope>
    <source>
        <tissue evidence="1">Ovary</tissue>
    </source>
</reference>
<organism evidence="1">
    <name type="scientific">Pararge aegeria</name>
    <name type="common">speckled wood butterfly</name>
    <dbReference type="NCBI Taxonomy" id="116150"/>
    <lineage>
        <taxon>Eukaryota</taxon>
        <taxon>Metazoa</taxon>
        <taxon>Ecdysozoa</taxon>
        <taxon>Arthropoda</taxon>
        <taxon>Hexapoda</taxon>
        <taxon>Insecta</taxon>
        <taxon>Pterygota</taxon>
        <taxon>Neoptera</taxon>
        <taxon>Endopterygota</taxon>
        <taxon>Lepidoptera</taxon>
        <taxon>Glossata</taxon>
        <taxon>Ditrysia</taxon>
        <taxon>Papilionoidea</taxon>
        <taxon>Nymphalidae</taxon>
        <taxon>Satyrinae</taxon>
        <taxon>Satyrini</taxon>
        <taxon>Parargina</taxon>
        <taxon>Pararge</taxon>
    </lineage>
</organism>
<dbReference type="AlphaFoldDB" id="S4P724"/>
<evidence type="ECO:0000313" key="1">
    <source>
        <dbReference type="EMBL" id="JAA82435.1"/>
    </source>
</evidence>
<protein>
    <submittedName>
        <fullName evidence="1">Inositol polyphosphate 5-phosphatase OCRL-1</fullName>
    </submittedName>
</protein>
<feature type="non-terminal residue" evidence="1">
    <location>
        <position position="70"/>
    </location>
</feature>
<feature type="non-terminal residue" evidence="1">
    <location>
        <position position="1"/>
    </location>
</feature>
<accession>S4P724</accession>
<name>S4P724_9NEOP</name>